<protein>
    <submittedName>
        <fullName evidence="1">Uncharacterized protein</fullName>
    </submittedName>
</protein>
<dbReference type="EMBL" id="JACPSX010000038">
    <property type="protein sequence ID" value="MBI3013879.1"/>
    <property type="molecule type" value="Genomic_DNA"/>
</dbReference>
<proteinExistence type="predicted"/>
<evidence type="ECO:0000313" key="1">
    <source>
        <dbReference type="EMBL" id="MBI3013879.1"/>
    </source>
</evidence>
<dbReference type="Proteomes" id="UP000741360">
    <property type="component" value="Unassembled WGS sequence"/>
</dbReference>
<evidence type="ECO:0000313" key="2">
    <source>
        <dbReference type="Proteomes" id="UP000741360"/>
    </source>
</evidence>
<dbReference type="AlphaFoldDB" id="A0A932GMX3"/>
<comment type="caution">
    <text evidence="1">The sequence shown here is derived from an EMBL/GenBank/DDBJ whole genome shotgun (WGS) entry which is preliminary data.</text>
</comment>
<sequence length="295" mass="32462">MVPPTADDANTVKREPIHLPLAEFLESTPPNQIIGVPDLAEAGYSSLYGTKVDQIRTPELQLHCTNESCNGPRFFRFVGDDAPRLLTDYSFFYLTYRCSNCQQNQKTFSLAAKVNARQQAAGSGYKFGELPTFGPPTPARLIKLIGPDRDEFLKGRRCENQGLGVGAFIYYRRVVENQKNRIIGEVIKVAERLGADATAISELNAAVSETQFSKALAMVKTAIPQSLLINGHNPLALLHSALSEGVHDRSDEECLELASSVRIVLSELSERLAQALKDEAELTKALSTLLNRERG</sequence>
<reference evidence="1" key="1">
    <citation type="submission" date="2020-07" db="EMBL/GenBank/DDBJ databases">
        <title>Huge and variable diversity of episymbiotic CPR bacteria and DPANN archaea in groundwater ecosystems.</title>
        <authorList>
            <person name="He C.Y."/>
            <person name="Keren R."/>
            <person name="Whittaker M."/>
            <person name="Farag I.F."/>
            <person name="Doudna J."/>
            <person name="Cate J.H.D."/>
            <person name="Banfield J.F."/>
        </authorList>
    </citation>
    <scope>NUCLEOTIDE SEQUENCE</scope>
    <source>
        <strain evidence="1">NC_groundwater_717_Ag_S-0.2um_59_8</strain>
    </source>
</reference>
<name>A0A932GMX3_UNCTE</name>
<accession>A0A932GMX3</accession>
<organism evidence="1 2">
    <name type="scientific">Tectimicrobiota bacterium</name>
    <dbReference type="NCBI Taxonomy" id="2528274"/>
    <lineage>
        <taxon>Bacteria</taxon>
        <taxon>Pseudomonadati</taxon>
        <taxon>Nitrospinota/Tectimicrobiota group</taxon>
        <taxon>Candidatus Tectimicrobiota</taxon>
    </lineage>
</organism>
<gene>
    <name evidence="1" type="ORF">HYY65_02175</name>
</gene>